<dbReference type="PANTHER" id="PTHR30502:SF0">
    <property type="entry name" value="PHOSPHOENOLPYRUVATE CARBOXYLASE FAMILY PROTEIN"/>
    <property type="match status" value="1"/>
</dbReference>
<dbReference type="NCBIfam" id="TIGR02311">
    <property type="entry name" value="HpaI"/>
    <property type="match status" value="1"/>
</dbReference>
<evidence type="ECO:0000256" key="6">
    <source>
        <dbReference type="ARBA" id="ARBA00045074"/>
    </source>
</evidence>
<keyword evidence="9" id="KW-1185">Reference proteome</keyword>
<organism evidence="8 9">
    <name type="scientific">Lichenicola cladoniae</name>
    <dbReference type="NCBI Taxonomy" id="1484109"/>
    <lineage>
        <taxon>Bacteria</taxon>
        <taxon>Pseudomonadati</taxon>
        <taxon>Pseudomonadota</taxon>
        <taxon>Alphaproteobacteria</taxon>
        <taxon>Acetobacterales</taxon>
        <taxon>Acetobacteraceae</taxon>
        <taxon>Lichenicola</taxon>
    </lineage>
</organism>
<dbReference type="InterPro" id="IPR040442">
    <property type="entry name" value="Pyrv_kinase-like_dom_sf"/>
</dbReference>
<dbReference type="InterPro" id="IPR015813">
    <property type="entry name" value="Pyrv/PenolPyrv_kinase-like_dom"/>
</dbReference>
<dbReference type="GO" id="GO:0016832">
    <property type="term" value="F:aldehyde-lyase activity"/>
    <property type="evidence" value="ECO:0007669"/>
    <property type="project" value="TreeGrafter"/>
</dbReference>
<dbReference type="Pfam" id="PF03328">
    <property type="entry name" value="HpcH_HpaI"/>
    <property type="match status" value="1"/>
</dbReference>
<evidence type="ECO:0000313" key="8">
    <source>
        <dbReference type="EMBL" id="QKE92810.1"/>
    </source>
</evidence>
<dbReference type="EMBL" id="CP053708">
    <property type="protein sequence ID" value="QKE92810.1"/>
    <property type="molecule type" value="Genomic_DNA"/>
</dbReference>
<proteinExistence type="inferred from homology"/>
<reference evidence="8 9" key="1">
    <citation type="journal article" date="2014" name="World J. Microbiol. Biotechnol.">
        <title>Biodiversity and physiological characteristics of Antarctic and Arctic lichens-associated bacteria.</title>
        <authorList>
            <person name="Lee Y.M."/>
            <person name="Kim E.H."/>
            <person name="Lee H.K."/>
            <person name="Hong S.G."/>
        </authorList>
    </citation>
    <scope>NUCLEOTIDE SEQUENCE [LARGE SCALE GENOMIC DNA]</scope>
    <source>
        <strain evidence="8 9">PAMC 26569</strain>
    </source>
</reference>
<evidence type="ECO:0000256" key="5">
    <source>
        <dbReference type="ARBA" id="ARBA00023317"/>
    </source>
</evidence>
<dbReference type="PANTHER" id="PTHR30502">
    <property type="entry name" value="2-KETO-3-DEOXY-L-RHAMNONATE ALDOLASE"/>
    <property type="match status" value="1"/>
</dbReference>
<feature type="domain" description="HpcH/HpaI aldolase/citrate lyase" evidence="7">
    <location>
        <begin position="21"/>
        <end position="246"/>
    </location>
</feature>
<gene>
    <name evidence="8" type="primary">hpaI</name>
    <name evidence="8" type="ORF">HN018_19185</name>
</gene>
<dbReference type="InterPro" id="IPR050251">
    <property type="entry name" value="HpcH-HpaI_aldolase"/>
</dbReference>
<comment type="catalytic activity">
    <reaction evidence="6">
        <text>D-glyceraldehyde + pyruvate = 2-dehydro-3-deoxy-L-galactonate</text>
        <dbReference type="Rhea" id="RHEA:80055"/>
        <dbReference type="ChEBI" id="CHEBI:15361"/>
        <dbReference type="ChEBI" id="CHEBI:17378"/>
        <dbReference type="ChEBI" id="CHEBI:75545"/>
    </reaction>
</comment>
<name>A0A6M8HWV3_9PROT</name>
<dbReference type="Gene3D" id="3.20.20.60">
    <property type="entry name" value="Phosphoenolpyruvate-binding domains"/>
    <property type="match status" value="1"/>
</dbReference>
<evidence type="ECO:0000256" key="3">
    <source>
        <dbReference type="ARBA" id="ARBA00022723"/>
    </source>
</evidence>
<protein>
    <submittedName>
        <fullName evidence="8">4-hydroxy-2-oxoheptanedioate aldolase</fullName>
        <ecNumber evidence="8">4.1.2.52</ecNumber>
    </submittedName>
</protein>
<evidence type="ECO:0000313" key="9">
    <source>
        <dbReference type="Proteomes" id="UP000500767"/>
    </source>
</evidence>
<dbReference type="InterPro" id="IPR005000">
    <property type="entry name" value="Aldolase/citrate-lyase_domain"/>
</dbReference>
<dbReference type="EC" id="4.1.2.52" evidence="8"/>
<dbReference type="SUPFAM" id="SSF51621">
    <property type="entry name" value="Phosphoenolpyruvate/pyruvate domain"/>
    <property type="match status" value="1"/>
</dbReference>
<dbReference type="GO" id="GO:0046872">
    <property type="term" value="F:metal ion binding"/>
    <property type="evidence" value="ECO:0007669"/>
    <property type="project" value="UniProtKB-KW"/>
</dbReference>
<evidence type="ECO:0000259" key="7">
    <source>
        <dbReference type="Pfam" id="PF03328"/>
    </source>
</evidence>
<accession>A0A6M8HWV3</accession>
<comment type="cofactor">
    <cofactor evidence="1">
        <name>a divalent metal cation</name>
        <dbReference type="ChEBI" id="CHEBI:60240"/>
    </cofactor>
</comment>
<dbReference type="GO" id="GO:0005737">
    <property type="term" value="C:cytoplasm"/>
    <property type="evidence" value="ECO:0007669"/>
    <property type="project" value="UniProtKB-ARBA"/>
</dbReference>
<dbReference type="FunFam" id="3.20.20.60:FF:000004">
    <property type="entry name" value="5-keto-4-deoxy-D-glucarate aldolase"/>
    <property type="match status" value="1"/>
</dbReference>
<evidence type="ECO:0000256" key="1">
    <source>
        <dbReference type="ARBA" id="ARBA00001968"/>
    </source>
</evidence>
<dbReference type="AlphaFoldDB" id="A0A6M8HWV3"/>
<dbReference type="Proteomes" id="UP000500767">
    <property type="component" value="Chromosome"/>
</dbReference>
<sequence length="270" mass="28088">MTDRTAQGDSFKTRLGQGTLQVGLWLSLANSYTTEICAGAGFDWLLIDGEHGPNDLRSILAQLQAVAAYPSHPVVRPPSGETWMIKQLLDIGARTLLVPMVETAEQAAMLVRAVHYPPHGVRGVGAAVARVSGFDRRRDYMSEAATEICLLVQIETRLGLDNLEAIAAVDGVDGLFIGPADLSASLGHPGNPTAPAVLAAIDQGVRRIVASGKAAGILMGDETLARQAIAAGACFVAVGTDVSLLARGSDTLAARYGCARPAVGTSGSVY</sequence>
<keyword evidence="3" id="KW-0479">Metal-binding</keyword>
<dbReference type="InterPro" id="IPR012689">
    <property type="entry name" value="HpaI"/>
</dbReference>
<keyword evidence="4 8" id="KW-0456">Lyase</keyword>
<comment type="similarity">
    <text evidence="2">Belongs to the HpcH/HpaI aldolase family.</text>
</comment>
<dbReference type="KEGG" id="lck:HN018_19185"/>
<evidence type="ECO:0000256" key="4">
    <source>
        <dbReference type="ARBA" id="ARBA00023239"/>
    </source>
</evidence>
<evidence type="ECO:0000256" key="2">
    <source>
        <dbReference type="ARBA" id="ARBA00005568"/>
    </source>
</evidence>
<keyword evidence="5" id="KW-0670">Pyruvate</keyword>
<dbReference type="GO" id="GO:0010124">
    <property type="term" value="P:phenylacetate catabolic process"/>
    <property type="evidence" value="ECO:0007669"/>
    <property type="project" value="InterPro"/>
</dbReference>